<dbReference type="InterPro" id="IPR036849">
    <property type="entry name" value="Enolase-like_C_sf"/>
</dbReference>
<dbReference type="SFLD" id="SFLDG00180">
    <property type="entry name" value="muconate_cycloisomerase"/>
    <property type="match status" value="1"/>
</dbReference>
<comment type="similarity">
    <text evidence="1 7">Belongs to the mandelate racemase/muconate lactonizing enzyme family.</text>
</comment>
<evidence type="ECO:0000256" key="6">
    <source>
        <dbReference type="PIRSR" id="PIRSR634603-3"/>
    </source>
</evidence>
<keyword evidence="3 6" id="KW-0460">Magnesium</keyword>
<dbReference type="SUPFAM" id="SSF51604">
    <property type="entry name" value="Enolase C-terminal domain-like"/>
    <property type="match status" value="1"/>
</dbReference>
<dbReference type="SUPFAM" id="SSF54826">
    <property type="entry name" value="Enolase N-terminal domain-like"/>
    <property type="match status" value="1"/>
</dbReference>
<feature type="active site" description="Proton acceptor; specific for (R)-substrate epimerization" evidence="5">
    <location>
        <position position="159"/>
    </location>
</feature>
<dbReference type="AlphaFoldDB" id="A0A1U7J2V8"/>
<dbReference type="InterPro" id="IPR013342">
    <property type="entry name" value="Mandelate_racemase_C"/>
</dbReference>
<dbReference type="OrthoDB" id="9775391at2"/>
<dbReference type="STRING" id="549789.NIES30_16955"/>
<dbReference type="Pfam" id="PF02746">
    <property type="entry name" value="MR_MLE_N"/>
    <property type="match status" value="1"/>
</dbReference>
<protein>
    <recommendedName>
        <fullName evidence="7">Dipeptide epimerase</fullName>
        <ecNumber evidence="7">5.1.1.-</ecNumber>
    </recommendedName>
</protein>
<dbReference type="InterPro" id="IPR018110">
    <property type="entry name" value="Mandel_Rmase/mucon_lact_enz_CS"/>
</dbReference>
<evidence type="ECO:0000256" key="4">
    <source>
        <dbReference type="ARBA" id="ARBA00023235"/>
    </source>
</evidence>
<dbReference type="PANTHER" id="PTHR48080">
    <property type="entry name" value="D-GALACTONATE DEHYDRATASE-RELATED"/>
    <property type="match status" value="1"/>
</dbReference>
<keyword evidence="4 7" id="KW-0413">Isomerase</keyword>
<dbReference type="Proteomes" id="UP000185557">
    <property type="component" value="Unassembled WGS sequence"/>
</dbReference>
<dbReference type="PROSITE" id="PS00909">
    <property type="entry name" value="MR_MLE_2"/>
    <property type="match status" value="1"/>
</dbReference>
<feature type="binding site" evidence="6">
    <location>
        <position position="240"/>
    </location>
    <ligand>
        <name>Mg(2+)</name>
        <dbReference type="ChEBI" id="CHEBI:18420"/>
    </ligand>
</feature>
<evidence type="ECO:0000256" key="3">
    <source>
        <dbReference type="ARBA" id="ARBA00022842"/>
    </source>
</evidence>
<dbReference type="GO" id="GO:0046872">
    <property type="term" value="F:metal ion binding"/>
    <property type="evidence" value="ECO:0007669"/>
    <property type="project" value="UniProtKB-KW"/>
</dbReference>
<feature type="domain" description="Mandelate racemase/muconate lactonizing enzyme C-terminal" evidence="8">
    <location>
        <begin position="137"/>
        <end position="236"/>
    </location>
</feature>
<dbReference type="GO" id="GO:0016855">
    <property type="term" value="F:racemase and epimerase activity, acting on amino acids and derivatives"/>
    <property type="evidence" value="ECO:0007669"/>
    <property type="project" value="UniProtKB-UniRule"/>
</dbReference>
<keyword evidence="10" id="KW-1185">Reference proteome</keyword>
<dbReference type="InterPro" id="IPR029065">
    <property type="entry name" value="Enolase_C-like"/>
</dbReference>
<dbReference type="InterPro" id="IPR034603">
    <property type="entry name" value="Dipeptide_epimerase"/>
</dbReference>
<sequence>MEITCQPFTVHKRVPLTISRGTTAQSTNLWLKLSAEGIEGWGEAAPFSIGTHRQTLDTLQAAIVHLQTTVSPFHPLERQAIEAAVAGSSLPSAIRAALDVALWDWCGKLVGQPIWRLLGLDLGRIQPTSVTVGISSPEAARQRSQDWLQQTSARALKVKLGSPQGIEADQAMFQAVYDQIPAAVSLSVDANGGWGLEEAKQMADWLGDRCVTHLEQPLPVSQDVDLAKLKRDSPLPIFVDESCFNSSDIPRLANLVDGINIKLMKAGGLTEALRMIHTARACGLQVMFGCYSDSSLANGAMAQLSPLADYLDLDSHLNLRDDPFSGLTLADGRLLPSAHPGLGLSYVPQAR</sequence>
<dbReference type="CDD" id="cd03319">
    <property type="entry name" value="L-Ala-DL-Glu_epimerase"/>
    <property type="match status" value="1"/>
</dbReference>
<keyword evidence="2 6" id="KW-0479">Metal-binding</keyword>
<gene>
    <name evidence="9" type="ORF">NIES30_16955</name>
</gene>
<feature type="binding site" evidence="6">
    <location>
        <position position="189"/>
    </location>
    <ligand>
        <name>Mg(2+)</name>
        <dbReference type="ChEBI" id="CHEBI:18420"/>
    </ligand>
</feature>
<comment type="cofactor">
    <cofactor evidence="6 7">
        <name>Mg(2+)</name>
        <dbReference type="ChEBI" id="CHEBI:18420"/>
    </cofactor>
    <text evidence="6 7">Binds 1 Mg(2+) ion per subunit.</text>
</comment>
<dbReference type="SFLD" id="SFLDS00001">
    <property type="entry name" value="Enolase"/>
    <property type="match status" value="1"/>
</dbReference>
<organism evidence="9 10">
    <name type="scientific">Phormidium tenue NIES-30</name>
    <dbReference type="NCBI Taxonomy" id="549789"/>
    <lineage>
        <taxon>Bacteria</taxon>
        <taxon>Bacillati</taxon>
        <taxon>Cyanobacteriota</taxon>
        <taxon>Cyanophyceae</taxon>
        <taxon>Oscillatoriophycideae</taxon>
        <taxon>Oscillatoriales</taxon>
        <taxon>Oscillatoriaceae</taxon>
        <taxon>Phormidium</taxon>
    </lineage>
</organism>
<dbReference type="GO" id="GO:0009063">
    <property type="term" value="P:amino acid catabolic process"/>
    <property type="evidence" value="ECO:0007669"/>
    <property type="project" value="InterPro"/>
</dbReference>
<evidence type="ECO:0000256" key="5">
    <source>
        <dbReference type="PIRSR" id="PIRSR634603-1"/>
    </source>
</evidence>
<dbReference type="InterPro" id="IPR013341">
    <property type="entry name" value="Mandelate_racemase_N_dom"/>
</dbReference>
<dbReference type="SFLD" id="SFLDF00010">
    <property type="entry name" value="dipeptide_epimerase"/>
    <property type="match status" value="1"/>
</dbReference>
<dbReference type="PANTHER" id="PTHR48080:SF3">
    <property type="entry name" value="ENOLASE SUPERFAMILY MEMBER DDB_G0284701"/>
    <property type="match status" value="1"/>
</dbReference>
<proteinExistence type="inferred from homology"/>
<feature type="active site" description="Proton acceptor; specific for (S)-substrate epimerization" evidence="5">
    <location>
        <position position="262"/>
    </location>
</feature>
<feature type="binding site" evidence="6">
    <location>
        <position position="215"/>
    </location>
    <ligand>
        <name>Mg(2+)</name>
        <dbReference type="ChEBI" id="CHEBI:18420"/>
    </ligand>
</feature>
<evidence type="ECO:0000256" key="2">
    <source>
        <dbReference type="ARBA" id="ARBA00022723"/>
    </source>
</evidence>
<name>A0A1U7J2V8_9CYAN</name>
<evidence type="ECO:0000256" key="7">
    <source>
        <dbReference type="RuleBase" id="RU366006"/>
    </source>
</evidence>
<dbReference type="InterPro" id="IPR034593">
    <property type="entry name" value="DgoD-like"/>
</dbReference>
<evidence type="ECO:0000313" key="9">
    <source>
        <dbReference type="EMBL" id="OKH46467.1"/>
    </source>
</evidence>
<dbReference type="EMBL" id="MRCG01000013">
    <property type="protein sequence ID" value="OKH46467.1"/>
    <property type="molecule type" value="Genomic_DNA"/>
</dbReference>
<reference evidence="9 10" key="1">
    <citation type="submission" date="2016-11" db="EMBL/GenBank/DDBJ databases">
        <title>Draft Genome Sequences of Nine Cyanobacterial Strains from Diverse Habitats.</title>
        <authorList>
            <person name="Zhu T."/>
            <person name="Hou S."/>
            <person name="Lu X."/>
            <person name="Hess W.R."/>
        </authorList>
    </citation>
    <scope>NUCLEOTIDE SEQUENCE [LARGE SCALE GENOMIC DNA]</scope>
    <source>
        <strain evidence="9 10">NIES-30</strain>
    </source>
</reference>
<accession>A0A1U7J2V8</accession>
<dbReference type="Gene3D" id="3.30.390.10">
    <property type="entry name" value="Enolase-like, N-terminal domain"/>
    <property type="match status" value="1"/>
</dbReference>
<dbReference type="SMART" id="SM00922">
    <property type="entry name" value="MR_MLE"/>
    <property type="match status" value="1"/>
</dbReference>
<dbReference type="Pfam" id="PF13378">
    <property type="entry name" value="MR_MLE_C"/>
    <property type="match status" value="1"/>
</dbReference>
<dbReference type="EC" id="5.1.1.-" evidence="7"/>
<evidence type="ECO:0000259" key="8">
    <source>
        <dbReference type="SMART" id="SM00922"/>
    </source>
</evidence>
<dbReference type="Gene3D" id="3.20.20.120">
    <property type="entry name" value="Enolase-like C-terminal domain"/>
    <property type="match status" value="1"/>
</dbReference>
<dbReference type="InterPro" id="IPR029017">
    <property type="entry name" value="Enolase-like_N"/>
</dbReference>
<evidence type="ECO:0000256" key="1">
    <source>
        <dbReference type="ARBA" id="ARBA00008031"/>
    </source>
</evidence>
<evidence type="ECO:0000313" key="10">
    <source>
        <dbReference type="Proteomes" id="UP000185557"/>
    </source>
</evidence>
<comment type="caution">
    <text evidence="9">The sequence shown here is derived from an EMBL/GenBank/DDBJ whole genome shotgun (WGS) entry which is preliminary data.</text>
</comment>